<name>A0A7X0JWY8_9GAMM</name>
<dbReference type="PANTHER" id="PTHR37421">
    <property type="entry name" value="UPF0260 PROTEIN YCGN"/>
    <property type="match status" value="1"/>
</dbReference>
<keyword evidence="3" id="KW-1185">Reference proteome</keyword>
<dbReference type="InParanoid" id="A0A7X0JWY8"/>
<evidence type="ECO:0000313" key="3">
    <source>
        <dbReference type="Proteomes" id="UP000528457"/>
    </source>
</evidence>
<protein>
    <recommendedName>
        <fullName evidence="1">UPF0260 protein HNR48_003621</fullName>
    </recommendedName>
</protein>
<organism evidence="2 3">
    <name type="scientific">Pseudoteredinibacter isoporae</name>
    <dbReference type="NCBI Taxonomy" id="570281"/>
    <lineage>
        <taxon>Bacteria</taxon>
        <taxon>Pseudomonadati</taxon>
        <taxon>Pseudomonadota</taxon>
        <taxon>Gammaproteobacteria</taxon>
        <taxon>Cellvibrionales</taxon>
        <taxon>Cellvibrionaceae</taxon>
        <taxon>Pseudoteredinibacter</taxon>
    </lineage>
</organism>
<reference evidence="2 3" key="1">
    <citation type="submission" date="2020-08" db="EMBL/GenBank/DDBJ databases">
        <title>Genomic Encyclopedia of Type Strains, Phase IV (KMG-IV): sequencing the most valuable type-strain genomes for metagenomic binning, comparative biology and taxonomic classification.</title>
        <authorList>
            <person name="Goeker M."/>
        </authorList>
    </citation>
    <scope>NUCLEOTIDE SEQUENCE [LARGE SCALE GENOMIC DNA]</scope>
    <source>
        <strain evidence="2 3">DSM 22368</strain>
    </source>
</reference>
<comment type="caution">
    <text evidence="2">The sequence shown here is derived from an EMBL/GenBank/DDBJ whole genome shotgun (WGS) entry which is preliminary data.</text>
</comment>
<gene>
    <name evidence="2" type="ORF">HNR48_003621</name>
</gene>
<evidence type="ECO:0000313" key="2">
    <source>
        <dbReference type="EMBL" id="MBB6523319.1"/>
    </source>
</evidence>
<dbReference type="InterPro" id="IPR008228">
    <property type="entry name" value="UCP006173"/>
</dbReference>
<dbReference type="FunCoup" id="A0A7X0JWY8">
    <property type="interactions" value="41"/>
</dbReference>
<dbReference type="PANTHER" id="PTHR37421:SF1">
    <property type="entry name" value="UPF0260 PROTEIN YCGN"/>
    <property type="match status" value="1"/>
</dbReference>
<dbReference type="Proteomes" id="UP000528457">
    <property type="component" value="Unassembled WGS sequence"/>
</dbReference>
<dbReference type="AlphaFoldDB" id="A0A7X0JWY8"/>
<dbReference type="NCBIfam" id="NF003501">
    <property type="entry name" value="PRK05170.1-5"/>
    <property type="match status" value="1"/>
</dbReference>
<dbReference type="PIRSF" id="PIRSF006173">
    <property type="entry name" value="UCP006173"/>
    <property type="match status" value="1"/>
</dbReference>
<accession>A0A7X0JWY8</accession>
<dbReference type="HAMAP" id="MF_00676">
    <property type="entry name" value="UPF0260"/>
    <property type="match status" value="1"/>
</dbReference>
<dbReference type="InterPro" id="IPR005358">
    <property type="entry name" value="Puta_zinc/iron-chelating_dom"/>
</dbReference>
<dbReference type="EMBL" id="JACHHT010000003">
    <property type="protein sequence ID" value="MBB6523319.1"/>
    <property type="molecule type" value="Genomic_DNA"/>
</dbReference>
<evidence type="ECO:0000256" key="1">
    <source>
        <dbReference type="HAMAP-Rule" id="MF_00676"/>
    </source>
</evidence>
<dbReference type="Pfam" id="PF03692">
    <property type="entry name" value="CxxCxxCC"/>
    <property type="match status" value="1"/>
</dbReference>
<proteinExistence type="inferred from homology"/>
<comment type="similarity">
    <text evidence="1">Belongs to the UPF0260 family.</text>
</comment>
<sequence length="144" mass="16620">MVFWQEKTLEQMTPREWESLCDGCGQCCLHKLEDEDTGAFYYTEVACELLDIDCARCSDYKHRKKRVPECLKLSVADVEHFHWLPSNCAYRLLADGEPLPAWHPLVSGNRQTVIDAGQSVIGRVISETEVSEEDLEEHVIYWVE</sequence>
<dbReference type="RefSeq" id="WP_166848223.1">
    <property type="nucleotide sequence ID" value="NZ_JAAONY010000003.1"/>
</dbReference>
<dbReference type="NCBIfam" id="NF003507">
    <property type="entry name" value="PRK05170.2-5"/>
    <property type="match status" value="1"/>
</dbReference>